<name>A0AA39CQL9_9EURO</name>
<dbReference type="InterPro" id="IPR016169">
    <property type="entry name" value="FAD-bd_PCMH_sub2"/>
</dbReference>
<keyword evidence="3" id="KW-0274">FAD</keyword>
<dbReference type="InterPro" id="IPR050416">
    <property type="entry name" value="FAD-linked_Oxidoreductase"/>
</dbReference>
<evidence type="ECO:0000256" key="4">
    <source>
        <dbReference type="ARBA" id="ARBA00023002"/>
    </source>
</evidence>
<keyword evidence="5" id="KW-0732">Signal</keyword>
<evidence type="ECO:0000313" key="7">
    <source>
        <dbReference type="EMBL" id="KAJ9617005.1"/>
    </source>
</evidence>
<dbReference type="GO" id="GO:0016491">
    <property type="term" value="F:oxidoreductase activity"/>
    <property type="evidence" value="ECO:0007669"/>
    <property type="project" value="UniProtKB-KW"/>
</dbReference>
<evidence type="ECO:0000259" key="6">
    <source>
        <dbReference type="PROSITE" id="PS51387"/>
    </source>
</evidence>
<gene>
    <name evidence="7" type="ORF">H2200_000726</name>
</gene>
<proteinExistence type="inferred from homology"/>
<organism evidence="7 8">
    <name type="scientific">Cladophialophora chaetospira</name>
    <dbReference type="NCBI Taxonomy" id="386627"/>
    <lineage>
        <taxon>Eukaryota</taxon>
        <taxon>Fungi</taxon>
        <taxon>Dikarya</taxon>
        <taxon>Ascomycota</taxon>
        <taxon>Pezizomycotina</taxon>
        <taxon>Eurotiomycetes</taxon>
        <taxon>Chaetothyriomycetidae</taxon>
        <taxon>Chaetothyriales</taxon>
        <taxon>Herpotrichiellaceae</taxon>
        <taxon>Cladophialophora</taxon>
    </lineage>
</organism>
<dbReference type="Gene3D" id="3.30.465.10">
    <property type="match status" value="1"/>
</dbReference>
<dbReference type="InterPro" id="IPR036318">
    <property type="entry name" value="FAD-bd_PCMH-like_sf"/>
</dbReference>
<accession>A0AA39CQL9</accession>
<evidence type="ECO:0000313" key="8">
    <source>
        <dbReference type="Proteomes" id="UP001172673"/>
    </source>
</evidence>
<dbReference type="PANTHER" id="PTHR42973:SF34">
    <property type="entry name" value="FAD BINDING DOMAIN PROTEIN (AFU_ORTHOLOGUE AFUA_3G02770)"/>
    <property type="match status" value="1"/>
</dbReference>
<keyword evidence="8" id="KW-1185">Reference proteome</keyword>
<dbReference type="AlphaFoldDB" id="A0AA39CQL9"/>
<dbReference type="InterPro" id="IPR016166">
    <property type="entry name" value="FAD-bd_PCMH"/>
</dbReference>
<evidence type="ECO:0000256" key="5">
    <source>
        <dbReference type="SAM" id="SignalP"/>
    </source>
</evidence>
<evidence type="ECO:0000256" key="1">
    <source>
        <dbReference type="ARBA" id="ARBA00005466"/>
    </source>
</evidence>
<dbReference type="Gene3D" id="3.40.462.20">
    <property type="match status" value="1"/>
</dbReference>
<dbReference type="Pfam" id="PF01565">
    <property type="entry name" value="FAD_binding_4"/>
    <property type="match status" value="1"/>
</dbReference>
<dbReference type="PROSITE" id="PS51387">
    <property type="entry name" value="FAD_PCMH"/>
    <property type="match status" value="1"/>
</dbReference>
<dbReference type="SUPFAM" id="SSF56176">
    <property type="entry name" value="FAD-binding/transporter-associated domain-like"/>
    <property type="match status" value="1"/>
</dbReference>
<dbReference type="Proteomes" id="UP001172673">
    <property type="component" value="Unassembled WGS sequence"/>
</dbReference>
<reference evidence="7" key="1">
    <citation type="submission" date="2022-10" db="EMBL/GenBank/DDBJ databases">
        <title>Culturing micro-colonial fungi from biological soil crusts in the Mojave desert and describing Neophaeococcomyces mojavensis, and introducing the new genera and species Taxawa tesnikishii.</title>
        <authorList>
            <person name="Kurbessoian T."/>
            <person name="Stajich J.E."/>
        </authorList>
    </citation>
    <scope>NUCLEOTIDE SEQUENCE</scope>
    <source>
        <strain evidence="7">TK_41</strain>
    </source>
</reference>
<feature type="chain" id="PRO_5041412576" description="FAD-binding PCMH-type domain-containing protein" evidence="5">
    <location>
        <begin position="16"/>
        <end position="551"/>
    </location>
</feature>
<dbReference type="InterPro" id="IPR006094">
    <property type="entry name" value="Oxid_FAD_bind_N"/>
</dbReference>
<keyword evidence="4" id="KW-0560">Oxidoreductase</keyword>
<dbReference type="GO" id="GO:0071949">
    <property type="term" value="F:FAD binding"/>
    <property type="evidence" value="ECO:0007669"/>
    <property type="project" value="InterPro"/>
</dbReference>
<protein>
    <recommendedName>
        <fullName evidence="6">FAD-binding PCMH-type domain-containing protein</fullName>
    </recommendedName>
</protein>
<evidence type="ECO:0000256" key="3">
    <source>
        <dbReference type="ARBA" id="ARBA00022827"/>
    </source>
</evidence>
<feature type="signal peptide" evidence="5">
    <location>
        <begin position="1"/>
        <end position="15"/>
    </location>
</feature>
<evidence type="ECO:0000256" key="2">
    <source>
        <dbReference type="ARBA" id="ARBA00022630"/>
    </source>
</evidence>
<sequence length="551" mass="58759">MLFSYGSLLAALALAANTQSTDDPSGAVPDTDAIEPPDFNVTAALFDLGVNVAELPAAQLVDRSSNAACSIACASLQGIYGPASVDFSNEPTYDTFTSGYWSQIQENVNPYCIFRAPDKTAVSVVILLSRLTTCPFAVKSGGHAAFNGASSIDGGITVSLAALNQIIVSNDKKSVAVGPGNTWNAVYSKLQSYNIAVIGGRVAPIGTGGLTTGGGISFFSSIYGWACDNVNSYDVVLSSGAQVNASPTSFPDLYWALRGGGNNFGIVVNFNYAAISLPGGNMWGGTRVYTENNFPAVTKAFASVVQNSPSDGNAGLWVAWLANNGTKIAATELYYAKPNGQNAAIFKPFNNITAISDSTQNRQLAPYTAELATSNPYGLRETYYGLTVKADQSLADAAKDIFYQELPATANVSGANPVMVYQGITLPEIQQMTKNGGNPLGIYASDGPLYLIHVACWWNNASDDPIIYAFITKVLNRLKAAATKINKQNDYIYMNYGGLYEDVIKSYGADNKAKLKSISLKYDPDQVFQKLQPGYFKLDRAPFVDPRYYSG</sequence>
<comment type="similarity">
    <text evidence="1">Belongs to the oxygen-dependent FAD-linked oxidoreductase family.</text>
</comment>
<dbReference type="EMBL" id="JAPDRK010000001">
    <property type="protein sequence ID" value="KAJ9617005.1"/>
    <property type="molecule type" value="Genomic_DNA"/>
</dbReference>
<keyword evidence="2" id="KW-0285">Flavoprotein</keyword>
<comment type="caution">
    <text evidence="7">The sequence shown here is derived from an EMBL/GenBank/DDBJ whole genome shotgun (WGS) entry which is preliminary data.</text>
</comment>
<feature type="domain" description="FAD-binding PCMH-type" evidence="6">
    <location>
        <begin position="106"/>
        <end position="277"/>
    </location>
</feature>
<dbReference type="PANTHER" id="PTHR42973">
    <property type="entry name" value="BINDING OXIDOREDUCTASE, PUTATIVE (AFU_ORTHOLOGUE AFUA_1G17690)-RELATED"/>
    <property type="match status" value="1"/>
</dbReference>